<keyword evidence="3" id="KW-1185">Reference proteome</keyword>
<evidence type="ECO:0008006" key="4">
    <source>
        <dbReference type="Google" id="ProtNLM"/>
    </source>
</evidence>
<protein>
    <recommendedName>
        <fullName evidence="4">DNA-directed RNA polymerase specialized sigma subunit, sigma24 family</fullName>
    </recommendedName>
</protein>
<feature type="compositionally biased region" description="Basic and acidic residues" evidence="1">
    <location>
        <begin position="251"/>
        <end position="261"/>
    </location>
</feature>
<gene>
    <name evidence="2" type="ORF">ACFYXQ_03550</name>
</gene>
<feature type="region of interest" description="Disordered" evidence="1">
    <location>
        <begin position="219"/>
        <end position="261"/>
    </location>
</feature>
<feature type="compositionally biased region" description="Polar residues" evidence="1">
    <location>
        <begin position="231"/>
        <end position="240"/>
    </location>
</feature>
<accession>A0ABW6RS52</accession>
<evidence type="ECO:0000256" key="1">
    <source>
        <dbReference type="SAM" id="MobiDB-lite"/>
    </source>
</evidence>
<comment type="caution">
    <text evidence="2">The sequence shown here is derived from an EMBL/GenBank/DDBJ whole genome shotgun (WGS) entry which is preliminary data.</text>
</comment>
<dbReference type="Proteomes" id="UP001601992">
    <property type="component" value="Unassembled WGS sequence"/>
</dbReference>
<reference evidence="2 3" key="1">
    <citation type="submission" date="2024-10" db="EMBL/GenBank/DDBJ databases">
        <title>The Natural Products Discovery Center: Release of the First 8490 Sequenced Strains for Exploring Actinobacteria Biosynthetic Diversity.</title>
        <authorList>
            <person name="Kalkreuter E."/>
            <person name="Kautsar S.A."/>
            <person name="Yang D."/>
            <person name="Bader C.D."/>
            <person name="Teijaro C.N."/>
            <person name="Fluegel L."/>
            <person name="Davis C.M."/>
            <person name="Simpson J.R."/>
            <person name="Lauterbach L."/>
            <person name="Steele A.D."/>
            <person name="Gui C."/>
            <person name="Meng S."/>
            <person name="Li G."/>
            <person name="Viehrig K."/>
            <person name="Ye F."/>
            <person name="Su P."/>
            <person name="Kiefer A.F."/>
            <person name="Nichols A."/>
            <person name="Cepeda A.J."/>
            <person name="Yan W."/>
            <person name="Fan B."/>
            <person name="Jiang Y."/>
            <person name="Adhikari A."/>
            <person name="Zheng C.-J."/>
            <person name="Schuster L."/>
            <person name="Cowan T.M."/>
            <person name="Smanski M.J."/>
            <person name="Chevrette M.G."/>
            <person name="De Carvalho L.P.S."/>
            <person name="Shen B."/>
        </authorList>
    </citation>
    <scope>NUCLEOTIDE SEQUENCE [LARGE SCALE GENOMIC DNA]</scope>
    <source>
        <strain evidence="2 3">NPDC002593</strain>
    </source>
</reference>
<dbReference type="RefSeq" id="WP_387402512.1">
    <property type="nucleotide sequence ID" value="NZ_JBIAQY010000001.1"/>
</dbReference>
<dbReference type="EMBL" id="JBIAQY010000001">
    <property type="protein sequence ID" value="MFF3566837.1"/>
    <property type="molecule type" value="Genomic_DNA"/>
</dbReference>
<organism evidence="2 3">
    <name type="scientific">Nocardia jiangxiensis</name>
    <dbReference type="NCBI Taxonomy" id="282685"/>
    <lineage>
        <taxon>Bacteria</taxon>
        <taxon>Bacillati</taxon>
        <taxon>Actinomycetota</taxon>
        <taxon>Actinomycetes</taxon>
        <taxon>Mycobacteriales</taxon>
        <taxon>Nocardiaceae</taxon>
        <taxon>Nocardia</taxon>
    </lineage>
</organism>
<evidence type="ECO:0000313" key="3">
    <source>
        <dbReference type="Proteomes" id="UP001601992"/>
    </source>
</evidence>
<evidence type="ECO:0000313" key="2">
    <source>
        <dbReference type="EMBL" id="MFF3566837.1"/>
    </source>
</evidence>
<sequence length="261" mass="29185">MPQPPEIAVRTWGELRELLLDPTLRIEAVDAIWRWLIERSRSHGPDATLACASLATPMLARIADRFAAPHSTHRHDIESEVLTGLLAQLQRIELDRPLLWLRLRWSVLTAGWLWAQERAVHMPVDDPENWGDPAQMAAREGHPELVLADAVAHGVITAEAAELITITRLDRRSLTSLAAERGQTRTHWQLRKQRQRAEHKLTAWLADRTQDAAHTSATEARAVNACPPNPTTAAGRSAHTQRPPAATTKPESTHQEARRCA</sequence>
<proteinExistence type="predicted"/>
<name>A0ABW6RS52_9NOCA</name>